<dbReference type="PANTHER" id="PTHR11559">
    <property type="entry name" value="CARBOXYLESTERASE"/>
    <property type="match status" value="1"/>
</dbReference>
<evidence type="ECO:0000313" key="3">
    <source>
        <dbReference type="EMBL" id="GIE26091.1"/>
    </source>
</evidence>
<dbReference type="InterPro" id="IPR050309">
    <property type="entry name" value="Type-B_Carboxylest/Lipase"/>
</dbReference>
<comment type="caution">
    <text evidence="3">The sequence shown here is derived from an EMBL/GenBank/DDBJ whole genome shotgun (WGS) entry which is preliminary data.</text>
</comment>
<name>A0ABQ4A5G3_9ACTN</name>
<gene>
    <name evidence="3" type="ORF">Ahu01nite_091930</name>
</gene>
<evidence type="ECO:0000259" key="2">
    <source>
        <dbReference type="Pfam" id="PF00135"/>
    </source>
</evidence>
<sequence length="830" mass="86157">MPSAKLIPVLIMALIAAVPSPAAAETPAAGCGSDPGDLPGHTVTRTLTSAGLTRSYNLHVPAGYRGDTPTPLVFAFHGRTRTAGYQEQLTGMSALPAIVAYPQGTTGTDGEPSWQGAPYSSGADDVRFTSDLIDRIERDLCVDPARVYVSGKSNGGGFAGLLACRLADRIAAAAPVSGAFYPQGGDCDPTRGVPIIDFHGGRDTTIPYAGEPAKGLPSIPRWLDAWAVRNSCGDAATVEPAPGVHHEVWSDCGSDLEHWKIDDLGHTWPSTTPNNDSATPTVLDATPLIWDFFQAHPLPVAPVARTTAGWIRGARDGAVDEFLGVRYAVAPVRWRAPQPVAPWRGVRDAATLGANCPQGTIGREDCLFLNVYRPAGAGGRLPIFVWIHGGGFTSGSGDDDAAALARTGHMMVVTINYRLGALGFLADPALGTHPGNYGLMDQQAALRWVRDNARALGGDPSRVTLGGESAGGGSVCAQLVSPSAAGLFRAAIIESDDCVHDVDSPSAARSRSTAITAGVGCASSAAAVSSPTAAGAVSSSGAGVVSSSAGAGAGAGASAAALAARAECLRAVPVADLVAKTGYIAPVIDGRLLPSLPRTAIAAGRWHRVPVLIGSNREEGRAFSTFATGHGADDYARWLSEGPAWPPAPGTVVFGPGKAARIAAAYPLSDYPGAYPAAYAIGAVLTDSGTRGLGGCTQLSLARTLAPQTRTFYYQFEDPHPPRLSSSPADFDYAAAHAYELPYLFTRMSDGAGWPYRLQMTTQQRDLSDRMLTAWSDFVTGTTPWPRFTSTGQRLLSLQPGAPTITTGAQVAQQHHCALWNDILGTGPTP</sequence>
<evidence type="ECO:0000313" key="4">
    <source>
        <dbReference type="Proteomes" id="UP000603200"/>
    </source>
</evidence>
<feature type="domain" description="Carboxylesterase type B" evidence="2">
    <location>
        <begin position="302"/>
        <end position="802"/>
    </location>
</feature>
<feature type="chain" id="PRO_5046378887" description="Carboxylesterase type B domain-containing protein" evidence="1">
    <location>
        <begin position="25"/>
        <end position="830"/>
    </location>
</feature>
<proteinExistence type="predicted"/>
<feature type="signal peptide" evidence="1">
    <location>
        <begin position="1"/>
        <end position="24"/>
    </location>
</feature>
<dbReference type="EMBL" id="BOMN01000135">
    <property type="protein sequence ID" value="GIE26091.1"/>
    <property type="molecule type" value="Genomic_DNA"/>
</dbReference>
<dbReference type="InterPro" id="IPR002018">
    <property type="entry name" value="CarbesteraseB"/>
</dbReference>
<accession>A0ABQ4A5G3</accession>
<keyword evidence="4" id="KW-1185">Reference proteome</keyword>
<dbReference type="Gene3D" id="3.40.50.1820">
    <property type="entry name" value="alpha/beta hydrolase"/>
    <property type="match status" value="2"/>
</dbReference>
<organism evidence="3 4">
    <name type="scientific">Winogradskya humida</name>
    <dbReference type="NCBI Taxonomy" id="113566"/>
    <lineage>
        <taxon>Bacteria</taxon>
        <taxon>Bacillati</taxon>
        <taxon>Actinomycetota</taxon>
        <taxon>Actinomycetes</taxon>
        <taxon>Micromonosporales</taxon>
        <taxon>Micromonosporaceae</taxon>
        <taxon>Winogradskya</taxon>
    </lineage>
</organism>
<dbReference type="InterPro" id="IPR019819">
    <property type="entry name" value="Carboxylesterase_B_CS"/>
</dbReference>
<dbReference type="InterPro" id="IPR029058">
    <property type="entry name" value="AB_hydrolase_fold"/>
</dbReference>
<dbReference type="PROSITE" id="PS00941">
    <property type="entry name" value="CARBOXYLESTERASE_B_2"/>
    <property type="match status" value="1"/>
</dbReference>
<keyword evidence="1" id="KW-0732">Signal</keyword>
<protein>
    <recommendedName>
        <fullName evidence="2">Carboxylesterase type B domain-containing protein</fullName>
    </recommendedName>
</protein>
<dbReference type="SUPFAM" id="SSF53474">
    <property type="entry name" value="alpha/beta-Hydrolases"/>
    <property type="match status" value="2"/>
</dbReference>
<dbReference type="Proteomes" id="UP000603200">
    <property type="component" value="Unassembled WGS sequence"/>
</dbReference>
<dbReference type="RefSeq" id="WP_203843001.1">
    <property type="nucleotide sequence ID" value="NZ_BAAATV010000018.1"/>
</dbReference>
<evidence type="ECO:0000256" key="1">
    <source>
        <dbReference type="SAM" id="SignalP"/>
    </source>
</evidence>
<reference evidence="3 4" key="1">
    <citation type="submission" date="2021-01" db="EMBL/GenBank/DDBJ databases">
        <title>Whole genome shotgun sequence of Actinoplanes humidus NBRC 14915.</title>
        <authorList>
            <person name="Komaki H."/>
            <person name="Tamura T."/>
        </authorList>
    </citation>
    <scope>NUCLEOTIDE SEQUENCE [LARGE SCALE GENOMIC DNA]</scope>
    <source>
        <strain evidence="3 4">NBRC 14915</strain>
    </source>
</reference>
<dbReference type="Pfam" id="PF00135">
    <property type="entry name" value="COesterase"/>
    <property type="match status" value="1"/>
</dbReference>